<accession>A0A3B0U7K9</accession>
<organism evidence="1">
    <name type="scientific">hydrothermal vent metagenome</name>
    <dbReference type="NCBI Taxonomy" id="652676"/>
    <lineage>
        <taxon>unclassified sequences</taxon>
        <taxon>metagenomes</taxon>
        <taxon>ecological metagenomes</taxon>
    </lineage>
</organism>
<sequence length="406" mass="42732">MFNTTGKTRKFVAGALLSVLLGSTSALAAPFVFIPVGNGGEIEVVDVELGKIVDIYKGLKAIHGLAGTPDGKYLIAGSFSQQEKAAPAWSEADGPMKDGETMDANAMGNNNAMAGNNNNTMGNADNMGNANSMGGDNNNANKDAMDKSMAANMGAANGKNMVSTVTILRKDNGKVVQTVDVPGAVHHVTVSPDGRFAALTQPRNGTVSVIDLKTYEVVTTLKTGKMPNYMFFSADSSTLYVSNAGSNNVSVIDTKDWKITGNIATGTSPEHMILSKDGTTLFVNNNDDGTVSAIDVATNKIVKTYNVGISGKRLHGLDITSDGKALLVAERDSNLLARVDLDSGKVTKQDIGPSPYHVTTIPGTGLAYVSSADKFVMRVVRQKDLSLVNVIKIDNIGHQMVVSQTR</sequence>
<dbReference type="Gene3D" id="2.130.10.10">
    <property type="entry name" value="YVTN repeat-like/Quinoprotein amine dehydrogenase"/>
    <property type="match status" value="1"/>
</dbReference>
<protein>
    <recommendedName>
        <fullName evidence="2">Collagen triple helix repeat domain protein</fullName>
    </recommendedName>
</protein>
<dbReference type="InterPro" id="IPR015943">
    <property type="entry name" value="WD40/YVTN_repeat-like_dom_sf"/>
</dbReference>
<dbReference type="PANTHER" id="PTHR47197">
    <property type="entry name" value="PROTEIN NIRF"/>
    <property type="match status" value="1"/>
</dbReference>
<dbReference type="InterPro" id="IPR019405">
    <property type="entry name" value="Lactonase_7-beta_prop"/>
</dbReference>
<name>A0A3B0U7K9_9ZZZZ</name>
<gene>
    <name evidence="1" type="ORF">MNBD_ALPHA12-1875</name>
</gene>
<dbReference type="NCBIfam" id="TIGR02276">
    <property type="entry name" value="beta_rpt_yvtn"/>
    <property type="match status" value="1"/>
</dbReference>
<dbReference type="SUPFAM" id="SSF51004">
    <property type="entry name" value="C-terminal (heme d1) domain of cytochrome cd1-nitrite reductase"/>
    <property type="match status" value="1"/>
</dbReference>
<dbReference type="InterPro" id="IPR011048">
    <property type="entry name" value="Haem_d1_sf"/>
</dbReference>
<dbReference type="InterPro" id="IPR011964">
    <property type="entry name" value="YVTN_b-propeller_repeat"/>
</dbReference>
<proteinExistence type="predicted"/>
<dbReference type="Pfam" id="PF10282">
    <property type="entry name" value="Lactonase"/>
    <property type="match status" value="1"/>
</dbReference>
<dbReference type="EMBL" id="UOEO01000172">
    <property type="protein sequence ID" value="VAW21477.1"/>
    <property type="molecule type" value="Genomic_DNA"/>
</dbReference>
<reference evidence="1" key="1">
    <citation type="submission" date="2018-06" db="EMBL/GenBank/DDBJ databases">
        <authorList>
            <person name="Zhirakovskaya E."/>
        </authorList>
    </citation>
    <scope>NUCLEOTIDE SEQUENCE</scope>
</reference>
<dbReference type="PANTHER" id="PTHR47197:SF3">
    <property type="entry name" value="DIHYDRO-HEME D1 DEHYDROGENASE"/>
    <property type="match status" value="1"/>
</dbReference>
<evidence type="ECO:0008006" key="2">
    <source>
        <dbReference type="Google" id="ProtNLM"/>
    </source>
</evidence>
<dbReference type="InterPro" id="IPR051200">
    <property type="entry name" value="Host-pathogen_enzymatic-act"/>
</dbReference>
<evidence type="ECO:0000313" key="1">
    <source>
        <dbReference type="EMBL" id="VAW21477.1"/>
    </source>
</evidence>
<dbReference type="AlphaFoldDB" id="A0A3B0U7K9"/>